<keyword evidence="4" id="KW-0349">Heme</keyword>
<dbReference type="EMBL" id="JBJKBG010000006">
    <property type="protein sequence ID" value="KAL3734631.1"/>
    <property type="molecule type" value="Genomic_DNA"/>
</dbReference>
<evidence type="ECO:0000256" key="6">
    <source>
        <dbReference type="ARBA" id="ARBA00022723"/>
    </source>
</evidence>
<reference evidence="12 13" key="1">
    <citation type="submission" date="2024-11" db="EMBL/GenBank/DDBJ databases">
        <title>Chromosome-level genome assembly of Eucalyptus globulus Labill. provides insights into its genome evolution.</title>
        <authorList>
            <person name="Li X."/>
        </authorList>
    </citation>
    <scope>NUCLEOTIDE SEQUENCE [LARGE SCALE GENOMIC DNA]</scope>
    <source>
        <strain evidence="12">CL2024</strain>
        <tissue evidence="12">Fresh tender leaves</tissue>
    </source>
</reference>
<name>A0ABD3K9E9_EUCGL</name>
<evidence type="ECO:0000256" key="8">
    <source>
        <dbReference type="ARBA" id="ARBA00023002"/>
    </source>
</evidence>
<proteinExistence type="inferred from homology"/>
<evidence type="ECO:0000256" key="4">
    <source>
        <dbReference type="ARBA" id="ARBA00022617"/>
    </source>
</evidence>
<organism evidence="12 13">
    <name type="scientific">Eucalyptus globulus</name>
    <name type="common">Tasmanian blue gum</name>
    <dbReference type="NCBI Taxonomy" id="34317"/>
    <lineage>
        <taxon>Eukaryota</taxon>
        <taxon>Viridiplantae</taxon>
        <taxon>Streptophyta</taxon>
        <taxon>Embryophyta</taxon>
        <taxon>Tracheophyta</taxon>
        <taxon>Spermatophyta</taxon>
        <taxon>Magnoliopsida</taxon>
        <taxon>eudicotyledons</taxon>
        <taxon>Gunneridae</taxon>
        <taxon>Pentapetalae</taxon>
        <taxon>rosids</taxon>
        <taxon>malvids</taxon>
        <taxon>Myrtales</taxon>
        <taxon>Myrtaceae</taxon>
        <taxon>Myrtoideae</taxon>
        <taxon>Eucalypteae</taxon>
        <taxon>Eucalyptus</taxon>
    </lineage>
</organism>
<dbReference type="Proteomes" id="UP001634007">
    <property type="component" value="Unassembled WGS sequence"/>
</dbReference>
<keyword evidence="10" id="KW-0503">Monooxygenase</keyword>
<keyword evidence="9" id="KW-0408">Iron</keyword>
<dbReference type="Gene3D" id="1.10.630.10">
    <property type="entry name" value="Cytochrome P450"/>
    <property type="match status" value="1"/>
</dbReference>
<dbReference type="InterPro" id="IPR036396">
    <property type="entry name" value="Cyt_P450_sf"/>
</dbReference>
<comment type="cofactor">
    <cofactor evidence="1">
        <name>heme</name>
        <dbReference type="ChEBI" id="CHEBI:30413"/>
    </cofactor>
</comment>
<dbReference type="GO" id="GO:0046872">
    <property type="term" value="F:metal ion binding"/>
    <property type="evidence" value="ECO:0007669"/>
    <property type="project" value="UniProtKB-KW"/>
</dbReference>
<comment type="subcellular location">
    <subcellularLocation>
        <location evidence="2">Membrane</location>
        <topology evidence="2">Single-pass membrane protein</topology>
    </subcellularLocation>
</comment>
<evidence type="ECO:0000256" key="5">
    <source>
        <dbReference type="ARBA" id="ARBA00022692"/>
    </source>
</evidence>
<gene>
    <name evidence="12" type="ORF">ACJRO7_023906</name>
</gene>
<keyword evidence="13" id="KW-1185">Reference proteome</keyword>
<evidence type="ECO:0000256" key="9">
    <source>
        <dbReference type="ARBA" id="ARBA00023004"/>
    </source>
</evidence>
<dbReference type="Pfam" id="PF00067">
    <property type="entry name" value="p450"/>
    <property type="match status" value="1"/>
</dbReference>
<comment type="similarity">
    <text evidence="3">Belongs to the cytochrome P450 family.</text>
</comment>
<comment type="caution">
    <text evidence="12">The sequence shown here is derived from an EMBL/GenBank/DDBJ whole genome shotgun (WGS) entry which is preliminary data.</text>
</comment>
<accession>A0ABD3K9E9</accession>
<dbReference type="PANTHER" id="PTHR47953">
    <property type="entry name" value="OS08G0105600 PROTEIN"/>
    <property type="match status" value="1"/>
</dbReference>
<sequence length="93" mass="10477">MQDIFTADSETSATQVDGALARMIKHPRILKKAQAEVRELLFGRRGKADETGLPELEYLKLVIRVSKDPPFCSLAAPKGMQRHMRDNWVKDPG</sequence>
<protein>
    <recommendedName>
        <fullName evidence="14">Cytochrome P450</fullName>
    </recommendedName>
</protein>
<keyword evidence="5" id="KW-0812">Transmembrane</keyword>
<evidence type="ECO:0000256" key="10">
    <source>
        <dbReference type="ARBA" id="ARBA00023033"/>
    </source>
</evidence>
<keyword evidence="11" id="KW-0472">Membrane</keyword>
<evidence type="ECO:0000256" key="11">
    <source>
        <dbReference type="ARBA" id="ARBA00023136"/>
    </source>
</evidence>
<evidence type="ECO:0000256" key="3">
    <source>
        <dbReference type="ARBA" id="ARBA00010617"/>
    </source>
</evidence>
<evidence type="ECO:0000256" key="2">
    <source>
        <dbReference type="ARBA" id="ARBA00004167"/>
    </source>
</evidence>
<dbReference type="GO" id="GO:0004497">
    <property type="term" value="F:monooxygenase activity"/>
    <property type="evidence" value="ECO:0007669"/>
    <property type="project" value="UniProtKB-KW"/>
</dbReference>
<evidence type="ECO:0000256" key="1">
    <source>
        <dbReference type="ARBA" id="ARBA00001971"/>
    </source>
</evidence>
<dbReference type="GO" id="GO:0016020">
    <property type="term" value="C:membrane"/>
    <property type="evidence" value="ECO:0007669"/>
    <property type="project" value="UniProtKB-SubCell"/>
</dbReference>
<dbReference type="SUPFAM" id="SSF48264">
    <property type="entry name" value="Cytochrome P450"/>
    <property type="match status" value="1"/>
</dbReference>
<evidence type="ECO:0008006" key="14">
    <source>
        <dbReference type="Google" id="ProtNLM"/>
    </source>
</evidence>
<dbReference type="PANTHER" id="PTHR47953:SF19">
    <property type="entry name" value="OS06G0641600 PROTEIN"/>
    <property type="match status" value="1"/>
</dbReference>
<evidence type="ECO:0000313" key="13">
    <source>
        <dbReference type="Proteomes" id="UP001634007"/>
    </source>
</evidence>
<dbReference type="InterPro" id="IPR052306">
    <property type="entry name" value="CYP450_71D"/>
</dbReference>
<evidence type="ECO:0000313" key="12">
    <source>
        <dbReference type="EMBL" id="KAL3734631.1"/>
    </source>
</evidence>
<dbReference type="AlphaFoldDB" id="A0ABD3K9E9"/>
<keyword evidence="8" id="KW-0560">Oxidoreductase</keyword>
<keyword evidence="6" id="KW-0479">Metal-binding</keyword>
<dbReference type="InterPro" id="IPR001128">
    <property type="entry name" value="Cyt_P450"/>
</dbReference>
<evidence type="ECO:0000256" key="7">
    <source>
        <dbReference type="ARBA" id="ARBA00022989"/>
    </source>
</evidence>
<keyword evidence="7" id="KW-1133">Transmembrane helix</keyword>